<dbReference type="AlphaFoldDB" id="A0AAV4F6Q3"/>
<proteinExistence type="predicted"/>
<reference evidence="1 2" key="1">
    <citation type="journal article" date="2021" name="Elife">
        <title>Chloroplast acquisition without the gene transfer in kleptoplastic sea slugs, Plakobranchus ocellatus.</title>
        <authorList>
            <person name="Maeda T."/>
            <person name="Takahashi S."/>
            <person name="Yoshida T."/>
            <person name="Shimamura S."/>
            <person name="Takaki Y."/>
            <person name="Nagai Y."/>
            <person name="Toyoda A."/>
            <person name="Suzuki Y."/>
            <person name="Arimoto A."/>
            <person name="Ishii H."/>
            <person name="Satoh N."/>
            <person name="Nishiyama T."/>
            <person name="Hasebe M."/>
            <person name="Maruyama T."/>
            <person name="Minagawa J."/>
            <person name="Obokata J."/>
            <person name="Shigenobu S."/>
        </authorList>
    </citation>
    <scope>NUCLEOTIDE SEQUENCE [LARGE SCALE GENOMIC DNA]</scope>
</reference>
<dbReference type="Proteomes" id="UP000762676">
    <property type="component" value="Unassembled WGS sequence"/>
</dbReference>
<sequence>MAGIHSFECKVKSITVLALSSLPLKINIRFCKCISWKAISLTKFGNEVRNIDELIESVYHNFEENHRDAVWLTDRAILTPYNDTVTKINNRLMEKLSWDVMTYT</sequence>
<organism evidence="1 2">
    <name type="scientific">Elysia marginata</name>
    <dbReference type="NCBI Taxonomy" id="1093978"/>
    <lineage>
        <taxon>Eukaryota</taxon>
        <taxon>Metazoa</taxon>
        <taxon>Spiralia</taxon>
        <taxon>Lophotrochozoa</taxon>
        <taxon>Mollusca</taxon>
        <taxon>Gastropoda</taxon>
        <taxon>Heterobranchia</taxon>
        <taxon>Euthyneura</taxon>
        <taxon>Panpulmonata</taxon>
        <taxon>Sacoglossa</taxon>
        <taxon>Placobranchoidea</taxon>
        <taxon>Plakobranchidae</taxon>
        <taxon>Elysia</taxon>
    </lineage>
</organism>
<keyword evidence="2" id="KW-1185">Reference proteome</keyword>
<evidence type="ECO:0000313" key="2">
    <source>
        <dbReference type="Proteomes" id="UP000762676"/>
    </source>
</evidence>
<evidence type="ECO:0008006" key="3">
    <source>
        <dbReference type="Google" id="ProtNLM"/>
    </source>
</evidence>
<name>A0AAV4F6Q3_9GAST</name>
<dbReference type="EMBL" id="BMAT01004144">
    <property type="protein sequence ID" value="GFR68892.1"/>
    <property type="molecule type" value="Genomic_DNA"/>
</dbReference>
<gene>
    <name evidence="1" type="ORF">ElyMa_002032900</name>
</gene>
<comment type="caution">
    <text evidence="1">The sequence shown here is derived from an EMBL/GenBank/DDBJ whole genome shotgun (WGS) entry which is preliminary data.</text>
</comment>
<evidence type="ECO:0000313" key="1">
    <source>
        <dbReference type="EMBL" id="GFR68892.1"/>
    </source>
</evidence>
<accession>A0AAV4F6Q3</accession>
<protein>
    <recommendedName>
        <fullName evidence="3">DNA helicase</fullName>
    </recommendedName>
</protein>